<dbReference type="EMBL" id="CP000561">
    <property type="protein sequence ID" value="ABO08163.1"/>
    <property type="molecule type" value="Genomic_DNA"/>
</dbReference>
<evidence type="ECO:0000256" key="2">
    <source>
        <dbReference type="ARBA" id="ARBA00023239"/>
    </source>
</evidence>
<dbReference type="RefSeq" id="WP_011849421.1">
    <property type="nucleotide sequence ID" value="NC_009073.1"/>
</dbReference>
<name>A3MU46_PYRCJ</name>
<dbReference type="GO" id="GO:0016829">
    <property type="term" value="F:lyase activity"/>
    <property type="evidence" value="ECO:0007669"/>
    <property type="project" value="UniProtKB-KW"/>
</dbReference>
<dbReference type="GeneID" id="4908697"/>
<dbReference type="KEGG" id="pcl:Pcal_0737"/>
<gene>
    <name evidence="3" type="ordered locus">Pcal_0737</name>
</gene>
<keyword evidence="1" id="KW-0474">Menaquinone biosynthesis</keyword>
<evidence type="ECO:0000256" key="1">
    <source>
        <dbReference type="ARBA" id="ARBA00022428"/>
    </source>
</evidence>
<dbReference type="InterPro" id="IPR030868">
    <property type="entry name" value="MqnA"/>
</dbReference>
<dbReference type="AlphaFoldDB" id="A3MU46"/>
<proteinExistence type="predicted"/>
<dbReference type="eggNOG" id="arCOG00655">
    <property type="taxonomic scope" value="Archaea"/>
</dbReference>
<dbReference type="Proteomes" id="UP000001431">
    <property type="component" value="Chromosome"/>
</dbReference>
<dbReference type="GO" id="GO:0009234">
    <property type="term" value="P:menaquinone biosynthetic process"/>
    <property type="evidence" value="ECO:0007669"/>
    <property type="project" value="UniProtKB-KW"/>
</dbReference>
<organism evidence="3 4">
    <name type="scientific">Pyrobaculum calidifontis (strain DSM 21063 / JCM 11548 / VA1)</name>
    <dbReference type="NCBI Taxonomy" id="410359"/>
    <lineage>
        <taxon>Archaea</taxon>
        <taxon>Thermoproteota</taxon>
        <taxon>Thermoprotei</taxon>
        <taxon>Thermoproteales</taxon>
        <taxon>Thermoproteaceae</taxon>
        <taxon>Pyrobaculum</taxon>
    </lineage>
</organism>
<dbReference type="OrthoDB" id="25411at2157"/>
<dbReference type="Gene3D" id="3.40.190.10">
    <property type="entry name" value="Periplasmic binding protein-like II"/>
    <property type="match status" value="2"/>
</dbReference>
<accession>A3MU46</accession>
<keyword evidence="2" id="KW-0456">Lyase</keyword>
<evidence type="ECO:0000313" key="3">
    <source>
        <dbReference type="EMBL" id="ABO08163.1"/>
    </source>
</evidence>
<evidence type="ECO:0000313" key="4">
    <source>
        <dbReference type="Proteomes" id="UP000001431"/>
    </source>
</evidence>
<dbReference type="SUPFAM" id="SSF53850">
    <property type="entry name" value="Periplasmic binding protein-like II"/>
    <property type="match status" value="1"/>
</dbReference>
<keyword evidence="4" id="KW-1185">Reference proteome</keyword>
<dbReference type="PANTHER" id="PTHR37690">
    <property type="entry name" value="CHORISMATE DEHYDRATASE"/>
    <property type="match status" value="1"/>
</dbReference>
<dbReference type="HOGENOM" id="CLU_1122679_0_0_2"/>
<protein>
    <recommendedName>
        <fullName evidence="5">Chorismate dehydratase</fullName>
    </recommendedName>
</protein>
<sequence>MKVVRLKYAHNDPLFHRARVAAIPASNLASAQLLLTGEACCGFVPVTLAARHGLPVVPRLAVYSDGPVISSRLFKGGGAGYAAVEDTTVSALALKAAMGIELQRVATLDGAFAKYAGVLVIGDDALRLVDAGRPHIADVGEAWREKFGTPLVYAVFAASPKADRQEVFRAVEELENSLAHFYENPTPLVEQAAKRLGISTQLAERYFATGVKYHVTPRVVQALQKQAEIMGLGELNLL</sequence>
<dbReference type="InterPro" id="IPR003773">
    <property type="entry name" value="Menaquinone_biosynth"/>
</dbReference>
<dbReference type="Pfam" id="PF02621">
    <property type="entry name" value="VitK2_biosynth"/>
    <property type="match status" value="1"/>
</dbReference>
<reference evidence="3" key="1">
    <citation type="submission" date="2007-02" db="EMBL/GenBank/DDBJ databases">
        <title>Complete sequence of Pyrobaculum calidifontis JCM 11548.</title>
        <authorList>
            <consortium name="US DOE Joint Genome Institute"/>
            <person name="Copeland A."/>
            <person name="Lucas S."/>
            <person name="Lapidus A."/>
            <person name="Barry K."/>
            <person name="Glavina del Rio T."/>
            <person name="Dalin E."/>
            <person name="Tice H."/>
            <person name="Pitluck S."/>
            <person name="Chain P."/>
            <person name="Malfatti S."/>
            <person name="Shin M."/>
            <person name="Vergez L."/>
            <person name="Schmutz J."/>
            <person name="Larimer F."/>
            <person name="Land M."/>
            <person name="Hauser L."/>
            <person name="Kyrpides N."/>
            <person name="Mikhailova N."/>
            <person name="Cozen A.E."/>
            <person name="Fitz-Gibbon S.T."/>
            <person name="House C.H."/>
            <person name="Saltikov C."/>
            <person name="Lowe T.M."/>
            <person name="Richardson P."/>
        </authorList>
    </citation>
    <scope>NUCLEOTIDE SEQUENCE [LARGE SCALE GENOMIC DNA]</scope>
    <source>
        <strain evidence="3">JCM 11548</strain>
    </source>
</reference>
<dbReference type="STRING" id="410359.Pcal_0737"/>
<evidence type="ECO:0008006" key="5">
    <source>
        <dbReference type="Google" id="ProtNLM"/>
    </source>
</evidence>
<dbReference type="PANTHER" id="PTHR37690:SF1">
    <property type="entry name" value="CHORISMATE DEHYDRATASE"/>
    <property type="match status" value="1"/>
</dbReference>